<dbReference type="Pfam" id="PF01066">
    <property type="entry name" value="CDP-OH_P_transf"/>
    <property type="match status" value="1"/>
</dbReference>
<dbReference type="Gene3D" id="1.20.120.1760">
    <property type="match status" value="1"/>
</dbReference>
<feature type="transmembrane region" description="Helical" evidence="1">
    <location>
        <begin position="136"/>
        <end position="157"/>
    </location>
</feature>
<keyword evidence="1" id="KW-0812">Transmembrane</keyword>
<gene>
    <name evidence="2" type="ORF">CG419_02670</name>
</gene>
<evidence type="ECO:0000256" key="1">
    <source>
        <dbReference type="SAM" id="Phobius"/>
    </source>
</evidence>
<proteinExistence type="predicted"/>
<dbReference type="GO" id="GO:0008654">
    <property type="term" value="P:phospholipid biosynthetic process"/>
    <property type="evidence" value="ECO:0007669"/>
    <property type="project" value="InterPro"/>
</dbReference>
<dbReference type="Proteomes" id="UP000199749">
    <property type="component" value="Chromosome"/>
</dbReference>
<dbReference type="InterPro" id="IPR043130">
    <property type="entry name" value="CDP-OH_PTrfase_TM_dom"/>
</dbReference>
<evidence type="ECO:0000313" key="2">
    <source>
        <dbReference type="EMBL" id="ASN61001.1"/>
    </source>
</evidence>
<feature type="transmembrane region" description="Helical" evidence="1">
    <location>
        <begin position="63"/>
        <end position="83"/>
    </location>
</feature>
<keyword evidence="1" id="KW-0472">Membrane</keyword>
<dbReference type="GO" id="GO:0016780">
    <property type="term" value="F:phosphotransferase activity, for other substituted phosphate groups"/>
    <property type="evidence" value="ECO:0007669"/>
    <property type="project" value="InterPro"/>
</dbReference>
<organism evidence="2 3">
    <name type="scientific">Latilactobacillus curvatus</name>
    <name type="common">Lactobacillus curvatus</name>
    <dbReference type="NCBI Taxonomy" id="28038"/>
    <lineage>
        <taxon>Bacteria</taxon>
        <taxon>Bacillati</taxon>
        <taxon>Bacillota</taxon>
        <taxon>Bacilli</taxon>
        <taxon>Lactobacillales</taxon>
        <taxon>Lactobacillaceae</taxon>
        <taxon>Latilactobacillus</taxon>
    </lineage>
</organism>
<dbReference type="GO" id="GO:0016020">
    <property type="term" value="C:membrane"/>
    <property type="evidence" value="ECO:0007669"/>
    <property type="project" value="InterPro"/>
</dbReference>
<sequence length="158" mass="17583">MAGWGLFFLWNLLDGVDGNIARLKKNGSKLGSVYDAMSGYEAMFLLYFSAGIFSFNMSGHIDYIQIIVGALSGMFVIFPRLIMHKTNTELGCSEKNELADKKDFGFIKVVALNITSISGLVEVFLLIAIMLNQVNIFNWIYLVINLVVMIGSLIKVLK</sequence>
<evidence type="ECO:0000313" key="3">
    <source>
        <dbReference type="Proteomes" id="UP000199749"/>
    </source>
</evidence>
<feature type="transmembrane region" description="Helical" evidence="1">
    <location>
        <begin position="39"/>
        <end position="57"/>
    </location>
</feature>
<accession>A0AAC9UQU7</accession>
<keyword evidence="1" id="KW-1133">Transmembrane helix</keyword>
<protein>
    <submittedName>
        <fullName evidence="2">CDP-alcohol phosphatidyltransferase</fullName>
    </submittedName>
</protein>
<reference evidence="2 3" key="1">
    <citation type="submission" date="2017-07" db="EMBL/GenBank/DDBJ databases">
        <title>Lactobacillus curvatus MRS6 whole genome.</title>
        <authorList>
            <person name="Jans C."/>
            <person name="Lagler S."/>
            <person name="Lacroix C."/>
            <person name="Meile L."/>
            <person name="Stevens M.J.A."/>
        </authorList>
    </citation>
    <scope>NUCLEOTIDE SEQUENCE [LARGE SCALE GENOMIC DNA]</scope>
    <source>
        <strain evidence="2 3">MRS6</strain>
    </source>
</reference>
<dbReference type="InterPro" id="IPR000462">
    <property type="entry name" value="CDP-OH_P_trans"/>
</dbReference>
<dbReference type="AlphaFoldDB" id="A0AAC9UQU7"/>
<name>A0AAC9UQU7_LATCU</name>
<dbReference type="EMBL" id="CP022474">
    <property type="protein sequence ID" value="ASN61001.1"/>
    <property type="molecule type" value="Genomic_DNA"/>
</dbReference>
<feature type="transmembrane region" description="Helical" evidence="1">
    <location>
        <begin position="104"/>
        <end position="130"/>
    </location>
</feature>